<keyword evidence="5" id="KW-1185">Reference proteome</keyword>
<dbReference type="Pfam" id="PF00400">
    <property type="entry name" value="WD40"/>
    <property type="match status" value="7"/>
</dbReference>
<dbReference type="InterPro" id="IPR015943">
    <property type="entry name" value="WD40/YVTN_repeat-like_dom_sf"/>
</dbReference>
<accession>A0A8J5X569</accession>
<evidence type="ECO:0008006" key="6">
    <source>
        <dbReference type="Google" id="ProtNLM"/>
    </source>
</evidence>
<dbReference type="PROSITE" id="PS00678">
    <property type="entry name" value="WD_REPEATS_1"/>
    <property type="match status" value="1"/>
</dbReference>
<comment type="caution">
    <text evidence="4">The sequence shown here is derived from an EMBL/GenBank/DDBJ whole genome shotgun (WGS) entry which is preliminary data.</text>
</comment>
<dbReference type="OrthoDB" id="674604at2759"/>
<dbReference type="SUPFAM" id="SSF50978">
    <property type="entry name" value="WD40 repeat-like"/>
    <property type="match status" value="1"/>
</dbReference>
<sequence length="325" mass="34272">MRHFSLSASAELRGHKADVRALCSHGSHLVSTGYDGLINLWDVGRPDAPVSTLGDGSLGRMLCVCDVANRKLFASAGLDGVIRLWDAHSGACAAKLEGHVSSVSSLLARAQTHELFSGGGDEHVLIWDLRSNQGMSSLRGHATSTRALAFGAGDEMLYTGGGDGQVRAWNCKRDTRASVQTYNAVEVLRGPLFAVSALAHDGALSLLASAGMDNVLYCWDLATHSQFTAEGRIRMAAKALRGHSGVVNAVLAWGERGLVSASADGTLRVWDTSMADQDLAPFSTFRVSDGALAHGVRALHALDATRLCTGSSDGGIKVWQSTDKT</sequence>
<feature type="repeat" description="WD" evidence="3">
    <location>
        <begin position="138"/>
        <end position="179"/>
    </location>
</feature>
<dbReference type="PANTHER" id="PTHR22847:SF637">
    <property type="entry name" value="WD REPEAT DOMAIN 5B"/>
    <property type="match status" value="1"/>
</dbReference>
<evidence type="ECO:0000313" key="4">
    <source>
        <dbReference type="EMBL" id="KAG8458656.1"/>
    </source>
</evidence>
<name>A0A8J5X569_DIALT</name>
<dbReference type="SMART" id="SM00320">
    <property type="entry name" value="WD40"/>
    <property type="match status" value="7"/>
</dbReference>
<organism evidence="4 5">
    <name type="scientific">Diacronema lutheri</name>
    <name type="common">Unicellular marine alga</name>
    <name type="synonym">Monochrysis lutheri</name>
    <dbReference type="NCBI Taxonomy" id="2081491"/>
    <lineage>
        <taxon>Eukaryota</taxon>
        <taxon>Haptista</taxon>
        <taxon>Haptophyta</taxon>
        <taxon>Pavlovophyceae</taxon>
        <taxon>Pavlovales</taxon>
        <taxon>Pavlovaceae</taxon>
        <taxon>Diacronema</taxon>
    </lineage>
</organism>
<keyword evidence="2" id="KW-0677">Repeat</keyword>
<proteinExistence type="predicted"/>
<dbReference type="GO" id="GO:1990234">
    <property type="term" value="C:transferase complex"/>
    <property type="evidence" value="ECO:0007669"/>
    <property type="project" value="UniProtKB-ARBA"/>
</dbReference>
<feature type="repeat" description="WD" evidence="3">
    <location>
        <begin position="240"/>
        <end position="271"/>
    </location>
</feature>
<dbReference type="EMBL" id="JAGTXO010000049">
    <property type="protein sequence ID" value="KAG8458656.1"/>
    <property type="molecule type" value="Genomic_DNA"/>
</dbReference>
<dbReference type="Proteomes" id="UP000751190">
    <property type="component" value="Unassembled WGS sequence"/>
</dbReference>
<feature type="repeat" description="WD" evidence="3">
    <location>
        <begin position="69"/>
        <end position="95"/>
    </location>
</feature>
<dbReference type="PROSITE" id="PS50294">
    <property type="entry name" value="WD_REPEATS_REGION"/>
    <property type="match status" value="3"/>
</dbReference>
<dbReference type="InterPro" id="IPR020472">
    <property type="entry name" value="WD40_PAC1"/>
</dbReference>
<evidence type="ECO:0000256" key="1">
    <source>
        <dbReference type="ARBA" id="ARBA00022574"/>
    </source>
</evidence>
<evidence type="ECO:0000256" key="2">
    <source>
        <dbReference type="ARBA" id="ARBA00022737"/>
    </source>
</evidence>
<dbReference type="AlphaFoldDB" id="A0A8J5X569"/>
<dbReference type="PANTHER" id="PTHR22847">
    <property type="entry name" value="WD40 REPEAT PROTEIN"/>
    <property type="match status" value="1"/>
</dbReference>
<dbReference type="InterPro" id="IPR036322">
    <property type="entry name" value="WD40_repeat_dom_sf"/>
</dbReference>
<dbReference type="PROSITE" id="PS50082">
    <property type="entry name" value="WD_REPEATS_2"/>
    <property type="match status" value="5"/>
</dbReference>
<evidence type="ECO:0000256" key="3">
    <source>
        <dbReference type="PROSITE-ProRule" id="PRU00221"/>
    </source>
</evidence>
<dbReference type="CDD" id="cd00200">
    <property type="entry name" value="WD40"/>
    <property type="match status" value="1"/>
</dbReference>
<reference evidence="4" key="1">
    <citation type="submission" date="2021-05" db="EMBL/GenBank/DDBJ databases">
        <title>The genome of the haptophyte Pavlova lutheri (Diacronema luteri, Pavlovales) - a model for lipid biosynthesis in eukaryotic algae.</title>
        <authorList>
            <person name="Hulatt C.J."/>
            <person name="Posewitz M.C."/>
        </authorList>
    </citation>
    <scope>NUCLEOTIDE SEQUENCE</scope>
    <source>
        <strain evidence="4">NIVA-4/92</strain>
    </source>
</reference>
<feature type="repeat" description="WD" evidence="3">
    <location>
        <begin position="96"/>
        <end position="137"/>
    </location>
</feature>
<keyword evidence="1 3" id="KW-0853">WD repeat</keyword>
<dbReference type="InterPro" id="IPR019775">
    <property type="entry name" value="WD40_repeat_CS"/>
</dbReference>
<dbReference type="PRINTS" id="PR00320">
    <property type="entry name" value="GPROTEINBRPT"/>
</dbReference>
<protein>
    <recommendedName>
        <fullName evidence="6">Guanine nucleotide-binding protein subunit beta-like protein</fullName>
    </recommendedName>
</protein>
<dbReference type="InterPro" id="IPR001680">
    <property type="entry name" value="WD40_rpt"/>
</dbReference>
<gene>
    <name evidence="4" type="ORF">KFE25_008453</name>
</gene>
<dbReference type="Gene3D" id="2.130.10.10">
    <property type="entry name" value="YVTN repeat-like/Quinoprotein amine dehydrogenase"/>
    <property type="match status" value="2"/>
</dbReference>
<feature type="repeat" description="WD" evidence="3">
    <location>
        <begin position="12"/>
        <end position="43"/>
    </location>
</feature>
<evidence type="ECO:0000313" key="5">
    <source>
        <dbReference type="Proteomes" id="UP000751190"/>
    </source>
</evidence>